<dbReference type="PANTHER" id="PTHR33653:SF1">
    <property type="entry name" value="RIBONUCLEASE VAPC2"/>
    <property type="match status" value="1"/>
</dbReference>
<dbReference type="Pfam" id="PF01850">
    <property type="entry name" value="PIN"/>
    <property type="match status" value="1"/>
</dbReference>
<feature type="binding site" evidence="8">
    <location>
        <position position="96"/>
    </location>
    <ligand>
        <name>Mg(2+)</name>
        <dbReference type="ChEBI" id="CHEBI:18420"/>
    </ligand>
</feature>
<dbReference type="InterPro" id="IPR002716">
    <property type="entry name" value="PIN_dom"/>
</dbReference>
<dbReference type="PANTHER" id="PTHR33653">
    <property type="entry name" value="RIBONUCLEASE VAPC2"/>
    <property type="match status" value="1"/>
</dbReference>
<dbReference type="InterPro" id="IPR029060">
    <property type="entry name" value="PIN-like_dom_sf"/>
</dbReference>
<keyword evidence="6 8" id="KW-0460">Magnesium</keyword>
<name>G7H0U3_9ACTN</name>
<evidence type="ECO:0000256" key="1">
    <source>
        <dbReference type="ARBA" id="ARBA00001946"/>
    </source>
</evidence>
<gene>
    <name evidence="8" type="primary">vapC</name>
    <name evidence="10" type="ORF">GOARA_038_00150</name>
</gene>
<dbReference type="EC" id="3.1.-.-" evidence="8"/>
<evidence type="ECO:0000256" key="4">
    <source>
        <dbReference type="ARBA" id="ARBA00022723"/>
    </source>
</evidence>
<evidence type="ECO:0000256" key="7">
    <source>
        <dbReference type="ARBA" id="ARBA00038093"/>
    </source>
</evidence>
<comment type="function">
    <text evidence="8">Toxic component of a toxin-antitoxin (TA) system. An RNase.</text>
</comment>
<evidence type="ECO:0000256" key="6">
    <source>
        <dbReference type="ARBA" id="ARBA00022842"/>
    </source>
</evidence>
<evidence type="ECO:0000256" key="5">
    <source>
        <dbReference type="ARBA" id="ARBA00022801"/>
    </source>
</evidence>
<dbReference type="GO" id="GO:0090729">
    <property type="term" value="F:toxin activity"/>
    <property type="evidence" value="ECO:0007669"/>
    <property type="project" value="UniProtKB-KW"/>
</dbReference>
<dbReference type="GO" id="GO:0000287">
    <property type="term" value="F:magnesium ion binding"/>
    <property type="evidence" value="ECO:0007669"/>
    <property type="project" value="UniProtKB-UniRule"/>
</dbReference>
<dbReference type="InterPro" id="IPR050556">
    <property type="entry name" value="Type_II_TA_system_RNase"/>
</dbReference>
<keyword evidence="11" id="KW-1185">Reference proteome</keyword>
<dbReference type="GO" id="GO:0004540">
    <property type="term" value="F:RNA nuclease activity"/>
    <property type="evidence" value="ECO:0007669"/>
    <property type="project" value="InterPro"/>
</dbReference>
<reference evidence="10 11" key="1">
    <citation type="submission" date="2011-11" db="EMBL/GenBank/DDBJ databases">
        <title>Whole genome shotgun sequence of Gordonia araii NBRC 100433.</title>
        <authorList>
            <person name="Yoshida Y."/>
            <person name="Hosoyama A."/>
            <person name="Tsuchikane K."/>
            <person name="Katsumata H."/>
            <person name="Yamazaki S."/>
            <person name="Fujita N."/>
        </authorList>
    </citation>
    <scope>NUCLEOTIDE SEQUENCE [LARGE SCALE GENOMIC DNA]</scope>
    <source>
        <strain evidence="10 11">NBRC 100433</strain>
    </source>
</reference>
<dbReference type="HAMAP" id="MF_00265">
    <property type="entry name" value="VapC_Nob1"/>
    <property type="match status" value="1"/>
</dbReference>
<evidence type="ECO:0000259" key="9">
    <source>
        <dbReference type="Pfam" id="PF01850"/>
    </source>
</evidence>
<evidence type="ECO:0000313" key="11">
    <source>
        <dbReference type="Proteomes" id="UP000035088"/>
    </source>
</evidence>
<dbReference type="RefSeq" id="WP_007321544.1">
    <property type="nucleotide sequence ID" value="NZ_BAEE01000038.1"/>
</dbReference>
<sequence length="135" mass="14609">MAWLIDKSALARLTHSPDTDLWQDRIARGLVHISSLTLLEVGFSARTADSWVDLQTSPPISDMPVEGITPRAESRALDTQRALAERGTHRGPGPADLLIAATAELTGLTVVHVDKDFELIATVTGQLIERLAGDF</sequence>
<accession>G7H0U3</accession>
<protein>
    <recommendedName>
        <fullName evidence="8">Ribonuclease VapC</fullName>
        <shortName evidence="8">RNase VapC</shortName>
        <ecNumber evidence="8">3.1.-.-</ecNumber>
    </recommendedName>
    <alternativeName>
        <fullName evidence="8">Toxin VapC</fullName>
    </alternativeName>
</protein>
<evidence type="ECO:0000256" key="2">
    <source>
        <dbReference type="ARBA" id="ARBA00022649"/>
    </source>
</evidence>
<dbReference type="OrthoDB" id="5185254at2"/>
<dbReference type="AlphaFoldDB" id="G7H0U3"/>
<evidence type="ECO:0000313" key="10">
    <source>
        <dbReference type="EMBL" id="GAB09468.1"/>
    </source>
</evidence>
<keyword evidence="3 8" id="KW-0540">Nuclease</keyword>
<dbReference type="EMBL" id="BAEE01000038">
    <property type="protein sequence ID" value="GAB09468.1"/>
    <property type="molecule type" value="Genomic_DNA"/>
</dbReference>
<dbReference type="GO" id="GO:0016787">
    <property type="term" value="F:hydrolase activity"/>
    <property type="evidence" value="ECO:0007669"/>
    <property type="project" value="UniProtKB-KW"/>
</dbReference>
<feature type="binding site" evidence="8">
    <location>
        <position position="6"/>
    </location>
    <ligand>
        <name>Mg(2+)</name>
        <dbReference type="ChEBI" id="CHEBI:18420"/>
    </ligand>
</feature>
<keyword evidence="2 8" id="KW-1277">Toxin-antitoxin system</keyword>
<dbReference type="CDD" id="cd18755">
    <property type="entry name" value="PIN_MtVapC3_VapC21-like"/>
    <property type="match status" value="1"/>
</dbReference>
<comment type="cofactor">
    <cofactor evidence="1 8">
        <name>Mg(2+)</name>
        <dbReference type="ChEBI" id="CHEBI:18420"/>
    </cofactor>
</comment>
<proteinExistence type="inferred from homology"/>
<feature type="domain" description="PIN" evidence="9">
    <location>
        <begin position="4"/>
        <end position="121"/>
    </location>
</feature>
<evidence type="ECO:0000256" key="3">
    <source>
        <dbReference type="ARBA" id="ARBA00022722"/>
    </source>
</evidence>
<keyword evidence="4 8" id="KW-0479">Metal-binding</keyword>
<dbReference type="Proteomes" id="UP000035088">
    <property type="component" value="Unassembled WGS sequence"/>
</dbReference>
<evidence type="ECO:0000256" key="8">
    <source>
        <dbReference type="HAMAP-Rule" id="MF_00265"/>
    </source>
</evidence>
<keyword evidence="8" id="KW-0800">Toxin</keyword>
<keyword evidence="5 8" id="KW-0378">Hydrolase</keyword>
<dbReference type="Gene3D" id="3.40.50.1010">
    <property type="entry name" value="5'-nuclease"/>
    <property type="match status" value="1"/>
</dbReference>
<comment type="caution">
    <text evidence="10">The sequence shown here is derived from an EMBL/GenBank/DDBJ whole genome shotgun (WGS) entry which is preliminary data.</text>
</comment>
<organism evidence="10 11">
    <name type="scientific">Gordonia araii NBRC 100433</name>
    <dbReference type="NCBI Taxonomy" id="1073574"/>
    <lineage>
        <taxon>Bacteria</taxon>
        <taxon>Bacillati</taxon>
        <taxon>Actinomycetota</taxon>
        <taxon>Actinomycetes</taxon>
        <taxon>Mycobacteriales</taxon>
        <taxon>Gordoniaceae</taxon>
        <taxon>Gordonia</taxon>
    </lineage>
</organism>
<dbReference type="InterPro" id="IPR022907">
    <property type="entry name" value="VapC_family"/>
</dbReference>
<dbReference type="STRING" id="1073574.GOARA_038_00150"/>
<dbReference type="SUPFAM" id="SSF88723">
    <property type="entry name" value="PIN domain-like"/>
    <property type="match status" value="1"/>
</dbReference>
<comment type="similarity">
    <text evidence="7 8">Belongs to the PINc/VapC protein family.</text>
</comment>